<dbReference type="GO" id="GO:0045903">
    <property type="term" value="P:positive regulation of translational fidelity"/>
    <property type="evidence" value="ECO:0007669"/>
    <property type="project" value="EnsemblFungi"/>
</dbReference>
<reference evidence="2 3" key="1">
    <citation type="journal article" date="2011" name="Proc. Natl. Acad. Sci. U.S.A.">
        <title>Evolutionary erosion of yeast sex chromosomes by mating-type switching accidents.</title>
        <authorList>
            <person name="Gordon J.L."/>
            <person name="Armisen D."/>
            <person name="Proux-Wera E."/>
            <person name="Oheigeartaigh S.S."/>
            <person name="Byrne K.P."/>
            <person name="Wolfe K.H."/>
        </authorList>
    </citation>
    <scope>NUCLEOTIDE SEQUENCE [LARGE SCALE GENOMIC DNA]</scope>
    <source>
        <strain evidence="3">ATCC 10597 / BCRC 20456 / CBS 421 / NBRC 0211 / NRRL Y-12639</strain>
    </source>
</reference>
<dbReference type="GO" id="GO:0016538">
    <property type="term" value="F:cyclin-dependent protein serine/threonine kinase regulator activity"/>
    <property type="evidence" value="ECO:0007669"/>
    <property type="project" value="EnsemblFungi"/>
</dbReference>
<sequence length="407" mass="47160">MDSFEARLQFIQVLKNLQKNLSIIDNRTSISSGGETNPMSSSSTVDPIQFYLRSYKDHFEDFHQCLFDTTNKMNSLDRLNVLFYYSKILITLRSNMNEFNEKVIFNVLLPSLCDLYHLILPNYDWKSLTNLDPCIEIYNLLKDNFFKDDELMTLKDYRIVKDNEGEIQGTQENIAINKLSWYSVKDATTMRTTKDKEASSSTPSLGHSVMDHKESFINTRDLLQDRILKRQLFFKHYIQNGLTPVFGVDNNPHSTLKDSDHLATTTASVSPVLPLSGQDQLAVTTTTNNTPTAVHTNMHDSSGNNTTNINKVHKSLTTNDRIIPIIIRRMENDRERHKRLKEKSWVVDRNIQRQRQKGQPLNTKKLILNVNEFESLWNNTNVNKLTIDDIKNMKEMNLIAKQSYMIE</sequence>
<dbReference type="OrthoDB" id="21266at2759"/>
<dbReference type="EMBL" id="HE580271">
    <property type="protein sequence ID" value="CCD24848.1"/>
    <property type="molecule type" value="Genomic_DNA"/>
</dbReference>
<keyword evidence="3" id="KW-1185">Reference proteome</keyword>
<dbReference type="GO" id="GO:0031124">
    <property type="term" value="P:mRNA 3'-end processing"/>
    <property type="evidence" value="ECO:0007669"/>
    <property type="project" value="EnsemblFungi"/>
</dbReference>
<dbReference type="Proteomes" id="UP000000689">
    <property type="component" value="Chromosome 5"/>
</dbReference>
<evidence type="ECO:0000313" key="3">
    <source>
        <dbReference type="Proteomes" id="UP000000689"/>
    </source>
</evidence>
<dbReference type="PANTHER" id="PTHR28291:SF1">
    <property type="entry name" value="CTD KINASE SUBUNIT GAMMA"/>
    <property type="match status" value="1"/>
</dbReference>
<feature type="domain" description="CTD kinase subunit gamma Ctk3 C-terminal" evidence="1">
    <location>
        <begin position="326"/>
        <end position="399"/>
    </location>
</feature>
<dbReference type="InterPro" id="IPR042326">
    <property type="entry name" value="Ctk3"/>
</dbReference>
<dbReference type="GO" id="GO:0045943">
    <property type="term" value="P:positive regulation of transcription by RNA polymerase I"/>
    <property type="evidence" value="ECO:0007669"/>
    <property type="project" value="EnsemblFungi"/>
</dbReference>
<dbReference type="GO" id="GO:0032786">
    <property type="term" value="P:positive regulation of DNA-templated transcription, elongation"/>
    <property type="evidence" value="ECO:0007669"/>
    <property type="project" value="EnsemblFungi"/>
</dbReference>
<dbReference type="GeneID" id="11498792"/>
<dbReference type="PANTHER" id="PTHR28291">
    <property type="entry name" value="CTD KINASE SUBUNIT GAMMA"/>
    <property type="match status" value="1"/>
</dbReference>
<dbReference type="HOGENOM" id="CLU_056411_0_0_1"/>
<dbReference type="GO" id="GO:0005730">
    <property type="term" value="C:nucleolus"/>
    <property type="evidence" value="ECO:0007669"/>
    <property type="project" value="EnsemblFungi"/>
</dbReference>
<organism evidence="2 3">
    <name type="scientific">Naumovozyma dairenensis (strain ATCC 10597 / BCRC 20456 / CBS 421 / NBRC 0211 / NRRL Y-12639)</name>
    <name type="common">Saccharomyces dairenensis</name>
    <dbReference type="NCBI Taxonomy" id="1071378"/>
    <lineage>
        <taxon>Eukaryota</taxon>
        <taxon>Fungi</taxon>
        <taxon>Dikarya</taxon>
        <taxon>Ascomycota</taxon>
        <taxon>Saccharomycotina</taxon>
        <taxon>Saccharomycetes</taxon>
        <taxon>Saccharomycetales</taxon>
        <taxon>Saccharomycetaceae</taxon>
        <taxon>Naumovozyma</taxon>
    </lineage>
</organism>
<evidence type="ECO:0000313" key="2">
    <source>
        <dbReference type="EMBL" id="CCD24848.1"/>
    </source>
</evidence>
<dbReference type="GO" id="GO:0070692">
    <property type="term" value="C:CTDK-1 complex"/>
    <property type="evidence" value="ECO:0007669"/>
    <property type="project" value="EnsemblFungi"/>
</dbReference>
<gene>
    <name evidence="2" type="primary">NDAI0E00320</name>
    <name evidence="2" type="ordered locus">NDAI_0E00320</name>
</gene>
<dbReference type="KEGG" id="ndi:NDAI_0E00320"/>
<accession>G0WAS8</accession>
<dbReference type="AlphaFoldDB" id="G0WAS8"/>
<proteinExistence type="predicted"/>
<evidence type="ECO:0000259" key="1">
    <source>
        <dbReference type="Pfam" id="PF12350"/>
    </source>
</evidence>
<dbReference type="RefSeq" id="XP_003670091.1">
    <property type="nucleotide sequence ID" value="XM_003670043.1"/>
</dbReference>
<dbReference type="InterPro" id="IPR024637">
    <property type="entry name" value="Ctk3_C"/>
</dbReference>
<protein>
    <recommendedName>
        <fullName evidence="1">CTD kinase subunit gamma Ctk3 C-terminal domain-containing protein</fullName>
    </recommendedName>
</protein>
<dbReference type="STRING" id="1071378.G0WAS8"/>
<dbReference type="Pfam" id="PF12350">
    <property type="entry name" value="CTK3_C"/>
    <property type="match status" value="1"/>
</dbReference>
<name>G0WAS8_NAUDC</name>
<dbReference type="eggNOG" id="ENOG502RZM5">
    <property type="taxonomic scope" value="Eukaryota"/>
</dbReference>